<evidence type="ECO:0000256" key="2">
    <source>
        <dbReference type="ARBA" id="ARBA00012150"/>
    </source>
</evidence>
<sequence length="88" mass="9854">MKHLDILLSGRVQGVGLRYQAKETADKLGLYGCARNLNDGGVFIEAEGNKSSLNQFLEWLKSSPGISEIKESEISESKIKGYREFQIY</sequence>
<dbReference type="Proteomes" id="UP000034961">
    <property type="component" value="Unassembled WGS sequence"/>
</dbReference>
<dbReference type="InterPro" id="IPR020456">
    <property type="entry name" value="Acylphosphatase"/>
</dbReference>
<dbReference type="Gene3D" id="3.30.70.100">
    <property type="match status" value="1"/>
</dbReference>
<dbReference type="PANTHER" id="PTHR47268">
    <property type="entry name" value="ACYLPHOSPHATASE"/>
    <property type="match status" value="1"/>
</dbReference>
<reference evidence="7 8" key="1">
    <citation type="journal article" date="2015" name="Nature">
        <title>rRNA introns, odd ribosomes, and small enigmatic genomes across a large radiation of phyla.</title>
        <authorList>
            <person name="Brown C.T."/>
            <person name="Hug L.A."/>
            <person name="Thomas B.C."/>
            <person name="Sharon I."/>
            <person name="Castelle C.J."/>
            <person name="Singh A."/>
            <person name="Wilkins M.J."/>
            <person name="Williams K.H."/>
            <person name="Banfield J.F."/>
        </authorList>
    </citation>
    <scope>NUCLEOTIDE SEQUENCE [LARGE SCALE GENOMIC DNA]</scope>
</reference>
<organism evidence="7 8">
    <name type="scientific">Candidatus Roizmanbacteria bacterium GW2011_GWA1_41_13</name>
    <dbReference type="NCBI Taxonomy" id="1618474"/>
    <lineage>
        <taxon>Bacteria</taxon>
        <taxon>Candidatus Roizmaniibacteriota</taxon>
    </lineage>
</organism>
<comment type="catalytic activity">
    <reaction evidence="3 4">
        <text>an acyl phosphate + H2O = a carboxylate + phosphate + H(+)</text>
        <dbReference type="Rhea" id="RHEA:14965"/>
        <dbReference type="ChEBI" id="CHEBI:15377"/>
        <dbReference type="ChEBI" id="CHEBI:15378"/>
        <dbReference type="ChEBI" id="CHEBI:29067"/>
        <dbReference type="ChEBI" id="CHEBI:43474"/>
        <dbReference type="ChEBI" id="CHEBI:59918"/>
        <dbReference type="EC" id="3.6.1.7"/>
    </reaction>
</comment>
<dbReference type="InterPro" id="IPR036046">
    <property type="entry name" value="Acylphosphatase-like_dom_sf"/>
</dbReference>
<dbReference type="GO" id="GO:0003998">
    <property type="term" value="F:acylphosphatase activity"/>
    <property type="evidence" value="ECO:0007669"/>
    <property type="project" value="UniProtKB-EC"/>
</dbReference>
<evidence type="ECO:0000256" key="5">
    <source>
        <dbReference type="RuleBase" id="RU004168"/>
    </source>
</evidence>
<accession>A0A0G0UR13</accession>
<evidence type="ECO:0000256" key="3">
    <source>
        <dbReference type="ARBA" id="ARBA00047645"/>
    </source>
</evidence>
<comment type="similarity">
    <text evidence="1 5">Belongs to the acylphosphatase family.</text>
</comment>
<dbReference type="EMBL" id="LCAN01000044">
    <property type="protein sequence ID" value="KKR91183.1"/>
    <property type="molecule type" value="Genomic_DNA"/>
</dbReference>
<feature type="domain" description="Acylphosphatase-like" evidence="6">
    <location>
        <begin position="3"/>
        <end position="88"/>
    </location>
</feature>
<protein>
    <recommendedName>
        <fullName evidence="2 4">acylphosphatase</fullName>
        <ecNumber evidence="2 4">3.6.1.7</ecNumber>
    </recommendedName>
</protein>
<dbReference type="EC" id="3.6.1.7" evidence="2 4"/>
<evidence type="ECO:0000259" key="6">
    <source>
        <dbReference type="PROSITE" id="PS51160"/>
    </source>
</evidence>
<dbReference type="Pfam" id="PF00708">
    <property type="entry name" value="Acylphosphatase"/>
    <property type="match status" value="1"/>
</dbReference>
<comment type="caution">
    <text evidence="7">The sequence shown here is derived from an EMBL/GenBank/DDBJ whole genome shotgun (WGS) entry which is preliminary data.</text>
</comment>
<dbReference type="PROSITE" id="PS51160">
    <property type="entry name" value="ACYLPHOSPHATASE_3"/>
    <property type="match status" value="1"/>
</dbReference>
<dbReference type="AlphaFoldDB" id="A0A0G0UR13"/>
<feature type="active site" evidence="4">
    <location>
        <position position="18"/>
    </location>
</feature>
<gene>
    <name evidence="7" type="ORF">UU41_C0044G0005</name>
</gene>
<proteinExistence type="inferred from homology"/>
<dbReference type="InterPro" id="IPR001792">
    <property type="entry name" value="Acylphosphatase-like_dom"/>
</dbReference>
<name>A0A0G0UR13_9BACT</name>
<evidence type="ECO:0000256" key="4">
    <source>
        <dbReference type="PROSITE-ProRule" id="PRU00520"/>
    </source>
</evidence>
<feature type="active site" evidence="4">
    <location>
        <position position="36"/>
    </location>
</feature>
<dbReference type="PANTHER" id="PTHR47268:SF4">
    <property type="entry name" value="ACYLPHOSPHATASE"/>
    <property type="match status" value="1"/>
</dbReference>
<evidence type="ECO:0000313" key="7">
    <source>
        <dbReference type="EMBL" id="KKR91183.1"/>
    </source>
</evidence>
<keyword evidence="4" id="KW-0378">Hydrolase</keyword>
<evidence type="ECO:0000256" key="1">
    <source>
        <dbReference type="ARBA" id="ARBA00005614"/>
    </source>
</evidence>
<evidence type="ECO:0000313" key="8">
    <source>
        <dbReference type="Proteomes" id="UP000034961"/>
    </source>
</evidence>
<dbReference type="SUPFAM" id="SSF54975">
    <property type="entry name" value="Acylphosphatase/BLUF domain-like"/>
    <property type="match status" value="1"/>
</dbReference>